<accession>A0AAV7RME4</accession>
<gene>
    <name evidence="1" type="ORF">NDU88_006768</name>
</gene>
<evidence type="ECO:0000313" key="2">
    <source>
        <dbReference type="Proteomes" id="UP001066276"/>
    </source>
</evidence>
<name>A0AAV7RME4_PLEWA</name>
<reference evidence="1" key="1">
    <citation type="journal article" date="2022" name="bioRxiv">
        <title>Sequencing and chromosome-scale assembly of the giantPleurodeles waltlgenome.</title>
        <authorList>
            <person name="Brown T."/>
            <person name="Elewa A."/>
            <person name="Iarovenko S."/>
            <person name="Subramanian E."/>
            <person name="Araus A.J."/>
            <person name="Petzold A."/>
            <person name="Susuki M."/>
            <person name="Suzuki K.-i.T."/>
            <person name="Hayashi T."/>
            <person name="Toyoda A."/>
            <person name="Oliveira C."/>
            <person name="Osipova E."/>
            <person name="Leigh N.D."/>
            <person name="Simon A."/>
            <person name="Yun M.H."/>
        </authorList>
    </citation>
    <scope>NUCLEOTIDE SEQUENCE</scope>
    <source>
        <strain evidence="1">20211129_DDA</strain>
        <tissue evidence="1">Liver</tissue>
    </source>
</reference>
<evidence type="ECO:0000313" key="1">
    <source>
        <dbReference type="EMBL" id="KAJ1154011.1"/>
    </source>
</evidence>
<proteinExistence type="predicted"/>
<comment type="caution">
    <text evidence="1">The sequence shown here is derived from an EMBL/GenBank/DDBJ whole genome shotgun (WGS) entry which is preliminary data.</text>
</comment>
<dbReference type="AlphaFoldDB" id="A0AAV7RME4"/>
<dbReference type="EMBL" id="JANPWB010000009">
    <property type="protein sequence ID" value="KAJ1154011.1"/>
    <property type="molecule type" value="Genomic_DNA"/>
</dbReference>
<protein>
    <submittedName>
        <fullName evidence="1">Uncharacterized protein</fullName>
    </submittedName>
</protein>
<organism evidence="1 2">
    <name type="scientific">Pleurodeles waltl</name>
    <name type="common">Iberian ribbed newt</name>
    <dbReference type="NCBI Taxonomy" id="8319"/>
    <lineage>
        <taxon>Eukaryota</taxon>
        <taxon>Metazoa</taxon>
        <taxon>Chordata</taxon>
        <taxon>Craniata</taxon>
        <taxon>Vertebrata</taxon>
        <taxon>Euteleostomi</taxon>
        <taxon>Amphibia</taxon>
        <taxon>Batrachia</taxon>
        <taxon>Caudata</taxon>
        <taxon>Salamandroidea</taxon>
        <taxon>Salamandridae</taxon>
        <taxon>Pleurodelinae</taxon>
        <taxon>Pleurodeles</taxon>
    </lineage>
</organism>
<dbReference type="Proteomes" id="UP001066276">
    <property type="component" value="Chromosome 5"/>
</dbReference>
<keyword evidence="2" id="KW-1185">Reference proteome</keyword>
<sequence>MAVPLYMIGCSSEKRLLPFGPGHVRYSAGRLDYWERARPSEDLPQPDSHLGRMLTIACGAEVKECYRASVDCDPSPRQKPPAQRRHWAALNPLLKKMMTPA</sequence>